<dbReference type="Proteomes" id="UP000030751">
    <property type="component" value="Unassembled WGS sequence"/>
</dbReference>
<dbReference type="AlphaFoldDB" id="W9Q3W6"/>
<name>W9Q3W6_FUSOX</name>
<gene>
    <name evidence="1" type="ORF">FOVG_00596</name>
</gene>
<reference evidence="1" key="1">
    <citation type="submission" date="2011-10" db="EMBL/GenBank/DDBJ databases">
        <title>The Genome Sequence of Fusarium oxysporum HDV247.</title>
        <authorList>
            <consortium name="The Broad Institute Genome Sequencing Platform"/>
            <person name="Ma L.-J."/>
            <person name="Gale L.R."/>
            <person name="Schwartz D.C."/>
            <person name="Zhou S."/>
            <person name="Corby-Kistler H."/>
            <person name="Young S.K."/>
            <person name="Zeng Q."/>
            <person name="Gargeya S."/>
            <person name="Fitzgerald M."/>
            <person name="Haas B."/>
            <person name="Abouelleil A."/>
            <person name="Alvarado L."/>
            <person name="Arachchi H.M."/>
            <person name="Berlin A."/>
            <person name="Brown A."/>
            <person name="Chapman S.B."/>
            <person name="Chen Z."/>
            <person name="Dunbar C."/>
            <person name="Freedman E."/>
            <person name="Gearin G."/>
            <person name="Goldberg J."/>
            <person name="Griggs A."/>
            <person name="Gujja S."/>
            <person name="Heiman D."/>
            <person name="Howarth C."/>
            <person name="Larson L."/>
            <person name="Lui A."/>
            <person name="MacDonald P.J.P."/>
            <person name="Montmayeur A."/>
            <person name="Murphy C."/>
            <person name="Neiman D."/>
            <person name="Pearson M."/>
            <person name="Priest M."/>
            <person name="Roberts A."/>
            <person name="Saif S."/>
            <person name="Shea T."/>
            <person name="Shenoy N."/>
            <person name="Sisk P."/>
            <person name="Stolte C."/>
            <person name="Sykes S."/>
            <person name="Wortman J."/>
            <person name="Nusbaum C."/>
            <person name="Birren B."/>
        </authorList>
    </citation>
    <scope>NUCLEOTIDE SEQUENCE [LARGE SCALE GENOMIC DNA]</scope>
    <source>
        <strain evidence="1">HDV247</strain>
    </source>
</reference>
<sequence length="92" mass="10118">MAVLRPMAVPAPNAIIPVLLLTVNVLKHIYSGGTFAVDSYSGFGRNSQLVDYITVGSNRILTDPRGLYHDLIQAVPRMTESQERTRIPPKTP</sequence>
<protein>
    <submittedName>
        <fullName evidence="1">Uncharacterized protein</fullName>
    </submittedName>
</protein>
<dbReference type="EMBL" id="JH650968">
    <property type="protein sequence ID" value="EXA52219.1"/>
    <property type="molecule type" value="Genomic_DNA"/>
</dbReference>
<organism evidence="1">
    <name type="scientific">Fusarium oxysporum f. sp. pisi HDV247</name>
    <dbReference type="NCBI Taxonomy" id="1080344"/>
    <lineage>
        <taxon>Eukaryota</taxon>
        <taxon>Fungi</taxon>
        <taxon>Dikarya</taxon>
        <taxon>Ascomycota</taxon>
        <taxon>Pezizomycotina</taxon>
        <taxon>Sordariomycetes</taxon>
        <taxon>Hypocreomycetidae</taxon>
        <taxon>Hypocreales</taxon>
        <taxon>Nectriaceae</taxon>
        <taxon>Fusarium</taxon>
        <taxon>Fusarium oxysporum species complex</taxon>
    </lineage>
</organism>
<dbReference type="HOGENOM" id="CLU_2413323_0_0_1"/>
<accession>W9Q3W6</accession>
<evidence type="ECO:0000313" key="1">
    <source>
        <dbReference type="EMBL" id="EXA52219.1"/>
    </source>
</evidence>
<proteinExistence type="predicted"/>
<reference evidence="1" key="2">
    <citation type="submission" date="2012-05" db="EMBL/GenBank/DDBJ databases">
        <title>Annotation of the Genome Sequence of Fusarium oxysporum HDV247.</title>
        <authorList>
            <consortium name="The Broad Institute Genomics Platform"/>
            <person name="Ma L.-J."/>
            <person name="Corby-Kistler H."/>
            <person name="Broz K."/>
            <person name="Gale L.R."/>
            <person name="Jonkers W."/>
            <person name="O'Donnell K."/>
            <person name="Ploetz R."/>
            <person name="Steinberg C."/>
            <person name="Schwartz D.C."/>
            <person name="VanEtten H."/>
            <person name="Zhou S."/>
            <person name="Young S.K."/>
            <person name="Zeng Q."/>
            <person name="Gargeya S."/>
            <person name="Fitzgerald M."/>
            <person name="Abouelleil A."/>
            <person name="Alvarado L."/>
            <person name="Chapman S.B."/>
            <person name="Gainer-Dewar J."/>
            <person name="Goldberg J."/>
            <person name="Griggs A."/>
            <person name="Gujja S."/>
            <person name="Hansen M."/>
            <person name="Howarth C."/>
            <person name="Imamovic A."/>
            <person name="Ireland A."/>
            <person name="Larimer J."/>
            <person name="McCowan C."/>
            <person name="Murphy C."/>
            <person name="Pearson M."/>
            <person name="Poon T.W."/>
            <person name="Priest M."/>
            <person name="Roberts A."/>
            <person name="Saif S."/>
            <person name="Shea T."/>
            <person name="Sykes S."/>
            <person name="Wortman J."/>
            <person name="Nusbaum C."/>
            <person name="Birren B."/>
        </authorList>
    </citation>
    <scope>NUCLEOTIDE SEQUENCE</scope>
    <source>
        <strain evidence="1">HDV247</strain>
    </source>
</reference>